<accession>A0A7S1I7X9</accession>
<dbReference type="PANTHER" id="PTHR34732:SF4">
    <property type="entry name" value="ROD COMPONENT, PUTATIVE-RELATED"/>
    <property type="match status" value="1"/>
</dbReference>
<feature type="compositionally biased region" description="Polar residues" evidence="2">
    <location>
        <begin position="835"/>
        <end position="851"/>
    </location>
</feature>
<feature type="compositionally biased region" description="Basic and acidic residues" evidence="2">
    <location>
        <begin position="803"/>
        <end position="821"/>
    </location>
</feature>
<evidence type="ECO:0000256" key="2">
    <source>
        <dbReference type="SAM" id="MobiDB-lite"/>
    </source>
</evidence>
<keyword evidence="1" id="KW-0175">Coiled coil</keyword>
<name>A0A7S1I7X9_9EUGL</name>
<dbReference type="AlphaFoldDB" id="A0A7S1I7X9"/>
<dbReference type="PANTHER" id="PTHR34732">
    <property type="entry name" value="69 KDA PARAFLAGELLAR ROD PROTEIN-RELATED"/>
    <property type="match status" value="1"/>
</dbReference>
<feature type="coiled-coil region" evidence="1">
    <location>
        <begin position="539"/>
        <end position="616"/>
    </location>
</feature>
<feature type="compositionally biased region" description="Low complexity" evidence="2">
    <location>
        <begin position="852"/>
        <end position="866"/>
    </location>
</feature>
<feature type="compositionally biased region" description="Low complexity" evidence="2">
    <location>
        <begin position="910"/>
        <end position="924"/>
    </location>
</feature>
<protein>
    <submittedName>
        <fullName evidence="3">Uncharacterized protein</fullName>
    </submittedName>
</protein>
<feature type="region of interest" description="Disordered" evidence="2">
    <location>
        <begin position="29"/>
        <end position="60"/>
    </location>
</feature>
<organism evidence="3">
    <name type="scientific">Eutreptiella gymnastica</name>
    <dbReference type="NCBI Taxonomy" id="73025"/>
    <lineage>
        <taxon>Eukaryota</taxon>
        <taxon>Discoba</taxon>
        <taxon>Euglenozoa</taxon>
        <taxon>Euglenida</taxon>
        <taxon>Spirocuta</taxon>
        <taxon>Euglenophyceae</taxon>
        <taxon>Eutreptiales</taxon>
        <taxon>Eutreptiaceae</taxon>
        <taxon>Eutreptiella</taxon>
    </lineage>
</organism>
<feature type="region of interest" description="Disordered" evidence="2">
    <location>
        <begin position="803"/>
        <end position="931"/>
    </location>
</feature>
<evidence type="ECO:0000313" key="3">
    <source>
        <dbReference type="EMBL" id="CAD9003715.1"/>
    </source>
</evidence>
<evidence type="ECO:0000256" key="1">
    <source>
        <dbReference type="SAM" id="Coils"/>
    </source>
</evidence>
<feature type="compositionally biased region" description="Low complexity" evidence="2">
    <location>
        <begin position="39"/>
        <end position="48"/>
    </location>
</feature>
<dbReference type="GO" id="GO:0031514">
    <property type="term" value="C:motile cilium"/>
    <property type="evidence" value="ECO:0007669"/>
    <property type="project" value="InterPro"/>
</dbReference>
<dbReference type="GO" id="GO:0005516">
    <property type="term" value="F:calmodulin binding"/>
    <property type="evidence" value="ECO:0007669"/>
    <property type="project" value="InterPro"/>
</dbReference>
<dbReference type="EMBL" id="HBGA01040746">
    <property type="protein sequence ID" value="CAD9003715.1"/>
    <property type="molecule type" value="Transcribed_RNA"/>
</dbReference>
<dbReference type="InterPro" id="IPR053120">
    <property type="entry name" value="PFR_Component"/>
</dbReference>
<reference evidence="3" key="1">
    <citation type="submission" date="2021-01" db="EMBL/GenBank/DDBJ databases">
        <authorList>
            <person name="Corre E."/>
            <person name="Pelletier E."/>
            <person name="Niang G."/>
            <person name="Scheremetjew M."/>
            <person name="Finn R."/>
            <person name="Kale V."/>
            <person name="Holt S."/>
            <person name="Cochrane G."/>
            <person name="Meng A."/>
            <person name="Brown T."/>
            <person name="Cohen L."/>
        </authorList>
    </citation>
    <scope>NUCLEOTIDE SEQUENCE</scope>
    <source>
        <strain evidence="3">NIES-381</strain>
    </source>
</reference>
<dbReference type="SUPFAM" id="SSF52047">
    <property type="entry name" value="RNI-like"/>
    <property type="match status" value="1"/>
</dbReference>
<proteinExistence type="predicted"/>
<dbReference type="InterPro" id="IPR007824">
    <property type="entry name" value="Flagellar_rod"/>
</dbReference>
<dbReference type="Gene3D" id="3.80.10.10">
    <property type="entry name" value="Ribonuclease Inhibitor"/>
    <property type="match status" value="1"/>
</dbReference>
<dbReference type="Pfam" id="PF05149">
    <property type="entry name" value="Flagellar_rod"/>
    <property type="match status" value="1"/>
</dbReference>
<gene>
    <name evidence="3" type="ORF">EGYM00392_LOCUS14799</name>
</gene>
<dbReference type="InterPro" id="IPR032675">
    <property type="entry name" value="LRR_dom_sf"/>
</dbReference>
<sequence>MRLSPEDTIHVPASLEPYLQAEGDSIAEAAQRQKKTKKGVAQQAAAVPEEPEEGEAAAAAADVDNDLVAITKRLTRPSDIYQARCSQVKVTADATVVRRLETDSLDELSTIDLDSVMFNGAEFHVLMEICQLCPKLLRLTVTNSNLKNEHLLQLVEMAQLHPSLCRMSVAGNRLIAFSCAPLLLGLVKKNPKIVELDTEETNLAMATRLVIENQVQLNKEALGEDGELSVEEMKRRMDEKQAKAKEEALKEASKPLPVRYIVEEQLFNEMQQTMNDRVKLNLVEHINRLVKLCGDTKAATKKSLESISFNTGQTAQVREAHRDMWQWAQPLEFRIKSLTQLQLKEEEIYIKYEGPDAIYTPGGFPTTVHVSHLVEEMLTAQTTRERRAELLKEMLVKVTRHGPGSPGAVKIIGEFAALIGEDETKMARVHEMLDTTEDQIVNMNETINDCDRNRKEAYQQEDWRSYEEWTNKSLDLQEKIMELITYRANRIGENSQDAFKKNVEVYVDQVHTGVCQAKNENENMKLRLNADKAHLAAVKEKQRADMKLREKQMDRVEEKMEEFLKRNQQRQAVVWETIQSQLEELEKLNVSKNQEIEKWSRKKEEYTRNQKQSELTIEGCTRHEAALEELVADLETCENILNSWEPLCQRAKKKAFAYIEDSAAEREEMTIAEIRRYVSVFRRYWMTIGDVVFKKEKRLEEINRQIRSTEFLVEFTKETLDPELHRYKETLGDLQINRDNVTKKLDEAMIRSEDQYTTYLPWEQKLRDLGEDVESPVVQQTEVQMENRTRLLKVRENHLNKDRNELVVKEKKELESHKEMVQSKSAPPMAALLPQSPTRFQLGSATSSRTWSPKPQSPSSPVSPRSPHFPAPPSSAKSGGRPSGSGIVFARESRHGPGVDAVTPRTRQGSLTSSPSPICSSVGPLSTRSVRSDFTTSSAHAARKAKVMALTADDDDMSD</sequence>